<dbReference type="SUPFAM" id="SSF48179">
    <property type="entry name" value="6-phosphogluconate dehydrogenase C-terminal domain-like"/>
    <property type="match status" value="1"/>
</dbReference>
<dbReference type="Gene3D" id="1.10.1040.10">
    <property type="entry name" value="N-(1-d-carboxylethyl)-l-norvaline Dehydrogenase, domain 2"/>
    <property type="match status" value="1"/>
</dbReference>
<feature type="domain" description="6-phosphogluconate dehydrogenase C-terminal" evidence="4">
    <location>
        <begin position="167"/>
        <end position="298"/>
    </location>
</feature>
<dbReference type="InterPro" id="IPR008927">
    <property type="entry name" value="6-PGluconate_DH-like_C_sf"/>
</dbReference>
<accession>A0AAV3WZ25</accession>
<proteinExistence type="inferred from homology"/>
<dbReference type="Pfam" id="PF00393">
    <property type="entry name" value="6PGD"/>
    <property type="match status" value="1"/>
</dbReference>
<sequence length="298" mass="32686">MEIGIIGLGKMGMNLLLNLKESDVDSVGYDLSDEVKEIGRKQGLHIVDSLEELFESLEKRKIILLSTPAGKVTNQLVNDLSNLLSPEDILIDSGNSNYKDSMNNYSIAKEKGIRFLDCGTSGGMEGARYGACLMIGGDKEVFDEVESLFEKISCEKGYLYTGKAGSGHYLKMVHNGVEYGMMQSIGEGFDILEASEFEFNHKEVASVWNHGSVIRSWLIELIEESFSEDPKLNKIKGIVDASGEGKWTIEEALRLGIPVPAISNALFARNSTKINDSFSAKVVASMRNGFGGHKVVEK</sequence>
<comment type="caution">
    <text evidence="5">The sequence shown here is derived from an EMBL/GenBank/DDBJ whole genome shotgun (WGS) entry which is preliminary data.</text>
</comment>
<dbReference type="NCBIfam" id="NF007161">
    <property type="entry name" value="PRK09599.1"/>
    <property type="match status" value="1"/>
</dbReference>
<dbReference type="GO" id="GO:0006098">
    <property type="term" value="P:pentose-phosphate shunt"/>
    <property type="evidence" value="ECO:0007669"/>
    <property type="project" value="InterPro"/>
</dbReference>
<organism evidence="5 6">
    <name type="scientific">Marinilactibacillus psychrotolerans</name>
    <dbReference type="NCBI Taxonomy" id="191770"/>
    <lineage>
        <taxon>Bacteria</taxon>
        <taxon>Bacillati</taxon>
        <taxon>Bacillota</taxon>
        <taxon>Bacilli</taxon>
        <taxon>Lactobacillales</taxon>
        <taxon>Carnobacteriaceae</taxon>
        <taxon>Marinilactibacillus</taxon>
    </lineage>
</organism>
<evidence type="ECO:0000256" key="2">
    <source>
        <dbReference type="ARBA" id="ARBA00023002"/>
    </source>
</evidence>
<dbReference type="InterPro" id="IPR013328">
    <property type="entry name" value="6PGD_dom2"/>
</dbReference>
<dbReference type="Proteomes" id="UP000887127">
    <property type="component" value="Unassembled WGS sequence"/>
</dbReference>
<dbReference type="InterPro" id="IPR006115">
    <property type="entry name" value="6PGDH_NADP-bd"/>
</dbReference>
<dbReference type="AlphaFoldDB" id="A0AAV3WZ25"/>
<dbReference type="InterPro" id="IPR006114">
    <property type="entry name" value="6PGDH_C"/>
</dbReference>
<dbReference type="GO" id="GO:0004616">
    <property type="term" value="F:phosphogluconate dehydrogenase (decarboxylating) activity"/>
    <property type="evidence" value="ECO:0007669"/>
    <property type="project" value="InterPro"/>
</dbReference>
<evidence type="ECO:0000256" key="3">
    <source>
        <dbReference type="ARBA" id="ARBA00023064"/>
    </source>
</evidence>
<dbReference type="InterPro" id="IPR006183">
    <property type="entry name" value="Pgluconate_DH"/>
</dbReference>
<dbReference type="SMART" id="SM01350">
    <property type="entry name" value="6PGD"/>
    <property type="match status" value="1"/>
</dbReference>
<evidence type="ECO:0000259" key="4">
    <source>
        <dbReference type="SMART" id="SM01350"/>
    </source>
</evidence>
<dbReference type="NCBIfam" id="TIGR00872">
    <property type="entry name" value="gnd_rel"/>
    <property type="match status" value="1"/>
</dbReference>
<dbReference type="GO" id="GO:0050661">
    <property type="term" value="F:NADP binding"/>
    <property type="evidence" value="ECO:0007669"/>
    <property type="project" value="InterPro"/>
</dbReference>
<dbReference type="PANTHER" id="PTHR11811">
    <property type="entry name" value="6-PHOSPHOGLUCONATE DEHYDROGENASE"/>
    <property type="match status" value="1"/>
</dbReference>
<dbReference type="InterPro" id="IPR004849">
    <property type="entry name" value="6DGDH_YqeC"/>
</dbReference>
<gene>
    <name evidence="5" type="primary">gnd_2</name>
    <name evidence="5" type="ORF">M132T_16570</name>
</gene>
<reference evidence="5" key="1">
    <citation type="submission" date="2019-08" db="EMBL/GenBank/DDBJ databases">
        <title>Marinilactibacillus psychrotolerans M13-2T whole genome sequencing project.</title>
        <authorList>
            <person name="Ishikawa M."/>
            <person name="Suzuki T."/>
            <person name="Matsutani M."/>
        </authorList>
    </citation>
    <scope>NUCLEOTIDE SEQUENCE</scope>
    <source>
        <strain evidence="5">M13-2T</strain>
    </source>
</reference>
<keyword evidence="3" id="KW-0311">Gluconate utilization</keyword>
<dbReference type="Gene3D" id="3.40.50.720">
    <property type="entry name" value="NAD(P)-binding Rossmann-like Domain"/>
    <property type="match status" value="1"/>
</dbReference>
<evidence type="ECO:0000313" key="5">
    <source>
        <dbReference type="EMBL" id="GEQ36149.1"/>
    </source>
</evidence>
<dbReference type="Pfam" id="PF03446">
    <property type="entry name" value="NAD_binding_2"/>
    <property type="match status" value="1"/>
</dbReference>
<dbReference type="EMBL" id="BKBI01000011">
    <property type="protein sequence ID" value="GEQ36149.1"/>
    <property type="molecule type" value="Genomic_DNA"/>
</dbReference>
<protein>
    <submittedName>
        <fullName evidence="5">6-phosphogluconate dehydrogenase</fullName>
    </submittedName>
</protein>
<evidence type="ECO:0000256" key="1">
    <source>
        <dbReference type="ARBA" id="ARBA00008419"/>
    </source>
</evidence>
<evidence type="ECO:0000313" key="6">
    <source>
        <dbReference type="Proteomes" id="UP000887127"/>
    </source>
</evidence>
<dbReference type="InterPro" id="IPR036291">
    <property type="entry name" value="NAD(P)-bd_dom_sf"/>
</dbReference>
<dbReference type="SUPFAM" id="SSF51735">
    <property type="entry name" value="NAD(P)-binding Rossmann-fold domains"/>
    <property type="match status" value="1"/>
</dbReference>
<name>A0AAV3WZ25_9LACT</name>
<dbReference type="PRINTS" id="PR00076">
    <property type="entry name" value="6PGDHDRGNASE"/>
</dbReference>
<dbReference type="GO" id="GO:0019521">
    <property type="term" value="P:D-gluconate metabolic process"/>
    <property type="evidence" value="ECO:0007669"/>
    <property type="project" value="UniProtKB-KW"/>
</dbReference>
<keyword evidence="2" id="KW-0560">Oxidoreductase</keyword>
<comment type="similarity">
    <text evidence="1">Belongs to the 6-phosphogluconate dehydrogenase family.</text>
</comment>